<name>A0A8B8EAX3_CRAVI</name>
<dbReference type="RefSeq" id="XP_022337797.1">
    <property type="nucleotide sequence ID" value="XM_022482089.1"/>
</dbReference>
<feature type="chain" id="PRO_5034715754" evidence="1">
    <location>
        <begin position="24"/>
        <end position="573"/>
    </location>
</feature>
<dbReference type="KEGG" id="cvn:111133585"/>
<sequence length="573" mass="64188">MAFTMLQRYLVALGSCIIIVIEANDQTPWACSTAQKCALNLEQNFNESTSQNNDSYVIDFCLKKMKDFGQKCLHDAVIKCEWTGNDPEYYRLRDVQKKFQDKCSEICPVMEEIQTCARIVDYGSFIQKKIQSFCLTYKESVSCKNKALSGSKPCSFGEKLFNQDFDEDTLRVFSYICDSGCEDIHSAWTVLERCTSTHNLNSTGIDCGTYQDLELCLSKQSTCPQIHLMAPYFARSYGEHMVQCPLPMPDRPEFDETTMELSSKQDPTTDLMPIEEASISNHDLTEDSTKLLTTKENSVTSNTEVEELFVDYSTISSVNDCVSDVHRHLTESGALCKSVQCLSRLGTAAKDLPLLGLDKSLEQSLLDIWTSCVEDATPNRPSAFTTYDVGRTEMRSTDLKLNETQIFRITSDKMFEIQDSTVHSDLVDIVSRTGPSATTRTKSGAYPTTTVVGTVENLSDEESKNFDVQYNLQNGFPRDVTKDGSYRNAAKSSSHIIASITATARNAFSTVSYNWFDVTSLNSIEKPDSSSPEQFRTEQSQYVGNGTSRQEVNFLSVFLCLTIPALFAFKLLS</sequence>
<protein>
    <submittedName>
        <fullName evidence="3">Uncharacterized protein LOC111133585 isoform X1</fullName>
    </submittedName>
</protein>
<gene>
    <name evidence="3" type="primary">LOC111133585</name>
</gene>
<dbReference type="OrthoDB" id="6157890at2759"/>
<feature type="signal peptide" evidence="1">
    <location>
        <begin position="1"/>
        <end position="23"/>
    </location>
</feature>
<organism evidence="2 3">
    <name type="scientific">Crassostrea virginica</name>
    <name type="common">Eastern oyster</name>
    <dbReference type="NCBI Taxonomy" id="6565"/>
    <lineage>
        <taxon>Eukaryota</taxon>
        <taxon>Metazoa</taxon>
        <taxon>Spiralia</taxon>
        <taxon>Lophotrochozoa</taxon>
        <taxon>Mollusca</taxon>
        <taxon>Bivalvia</taxon>
        <taxon>Autobranchia</taxon>
        <taxon>Pteriomorphia</taxon>
        <taxon>Ostreida</taxon>
        <taxon>Ostreoidea</taxon>
        <taxon>Ostreidae</taxon>
        <taxon>Crassostrea</taxon>
    </lineage>
</organism>
<evidence type="ECO:0000313" key="3">
    <source>
        <dbReference type="RefSeq" id="XP_022337797.1"/>
    </source>
</evidence>
<evidence type="ECO:0000256" key="1">
    <source>
        <dbReference type="SAM" id="SignalP"/>
    </source>
</evidence>
<keyword evidence="2" id="KW-1185">Reference proteome</keyword>
<proteinExistence type="predicted"/>
<evidence type="ECO:0000313" key="2">
    <source>
        <dbReference type="Proteomes" id="UP000694844"/>
    </source>
</evidence>
<dbReference type="GeneID" id="111133585"/>
<accession>A0A8B8EAX3</accession>
<reference evidence="3" key="1">
    <citation type="submission" date="2025-08" db="UniProtKB">
        <authorList>
            <consortium name="RefSeq"/>
        </authorList>
    </citation>
    <scope>IDENTIFICATION</scope>
    <source>
        <tissue evidence="3">Whole sample</tissue>
    </source>
</reference>
<dbReference type="AlphaFoldDB" id="A0A8B8EAX3"/>
<dbReference type="Proteomes" id="UP000694844">
    <property type="component" value="Chromosome 5"/>
</dbReference>
<keyword evidence="1" id="KW-0732">Signal</keyword>